<accession>A0A4D7QCJ9</accession>
<dbReference type="OrthoDB" id="8478544at2"/>
<evidence type="ECO:0000313" key="3">
    <source>
        <dbReference type="Proteomes" id="UP000298588"/>
    </source>
</evidence>
<proteinExistence type="predicted"/>
<keyword evidence="1" id="KW-0812">Transmembrane</keyword>
<feature type="transmembrane region" description="Helical" evidence="1">
    <location>
        <begin position="130"/>
        <end position="152"/>
    </location>
</feature>
<evidence type="ECO:0000256" key="1">
    <source>
        <dbReference type="SAM" id="Phobius"/>
    </source>
</evidence>
<organism evidence="2 3">
    <name type="scientific">Phreatobacter aquaticus</name>
    <dbReference type="NCBI Taxonomy" id="2570229"/>
    <lineage>
        <taxon>Bacteria</taxon>
        <taxon>Pseudomonadati</taxon>
        <taxon>Pseudomonadota</taxon>
        <taxon>Alphaproteobacteria</taxon>
        <taxon>Hyphomicrobiales</taxon>
        <taxon>Phreatobacteraceae</taxon>
        <taxon>Phreatobacter</taxon>
    </lineage>
</organism>
<dbReference type="KEGG" id="paqt:E8L99_08115"/>
<feature type="transmembrane region" description="Helical" evidence="1">
    <location>
        <begin position="21"/>
        <end position="42"/>
    </location>
</feature>
<keyword evidence="3" id="KW-1185">Reference proteome</keyword>
<dbReference type="Proteomes" id="UP000298588">
    <property type="component" value="Chromosome"/>
</dbReference>
<sequence length="283" mass="30873">MQQPLFPTRPLKVTLPKPPSRIGALLLFLVGVAFVTGIGFLMGPGLVRDAQILGNAEPATAARFVSGRCKSKLIIHFCDVTIERRGPTGPIREENSFGFFDLHLGSYSIALMQKKGDPTMVTSDLALDHFWNRVITAALFVLLFGAGALASLRQATRKGIGDVNKPFRELSGKVLTLQIVDVLDRALPDEKSWLWTYAPVSAGPAMGQQLTLFTPVNTWPFMLDRAGRRALAASRPDGGPVLMLDSGLTFLNLKADEQARILAWRDSLLAEEDARQQGYAQGT</sequence>
<keyword evidence="1" id="KW-1133">Transmembrane helix</keyword>
<dbReference type="AlphaFoldDB" id="A0A4D7QCJ9"/>
<evidence type="ECO:0000313" key="2">
    <source>
        <dbReference type="EMBL" id="QCK85730.1"/>
    </source>
</evidence>
<dbReference type="EMBL" id="CP039865">
    <property type="protein sequence ID" value="QCK85730.1"/>
    <property type="molecule type" value="Genomic_DNA"/>
</dbReference>
<protein>
    <submittedName>
        <fullName evidence="2">Uncharacterized protein</fullName>
    </submittedName>
</protein>
<gene>
    <name evidence="2" type="ORF">E8L99_08115</name>
</gene>
<name>A0A4D7QCJ9_9HYPH</name>
<reference evidence="2 3" key="1">
    <citation type="submission" date="2019-04" db="EMBL/GenBank/DDBJ databases">
        <title>Phreatobacter aquaticus sp. nov.</title>
        <authorList>
            <person name="Choi A."/>
            <person name="Baek K."/>
        </authorList>
    </citation>
    <scope>NUCLEOTIDE SEQUENCE [LARGE SCALE GENOMIC DNA]</scope>
    <source>
        <strain evidence="2 3">NMCR1094</strain>
    </source>
</reference>
<dbReference type="RefSeq" id="WP_137099063.1">
    <property type="nucleotide sequence ID" value="NZ_CP039865.1"/>
</dbReference>
<keyword evidence="1" id="KW-0472">Membrane</keyword>